<evidence type="ECO:0000313" key="1">
    <source>
        <dbReference type="EMBL" id="KKN30480.1"/>
    </source>
</evidence>
<organism evidence="1">
    <name type="scientific">marine sediment metagenome</name>
    <dbReference type="NCBI Taxonomy" id="412755"/>
    <lineage>
        <taxon>unclassified sequences</taxon>
        <taxon>metagenomes</taxon>
        <taxon>ecological metagenomes</taxon>
    </lineage>
</organism>
<gene>
    <name evidence="1" type="ORF">LCGC14_0833620</name>
</gene>
<sequence>MHETLHGPLPDYLREAVLRERLEKRGVGGAFAGEPTGRISDKRRRLFMDQGEDL</sequence>
<comment type="caution">
    <text evidence="1">The sequence shown here is derived from an EMBL/GenBank/DDBJ whole genome shotgun (WGS) entry which is preliminary data.</text>
</comment>
<proteinExistence type="predicted"/>
<accession>A0A0F9PF89</accession>
<reference evidence="1" key="1">
    <citation type="journal article" date="2015" name="Nature">
        <title>Complex archaea that bridge the gap between prokaryotes and eukaryotes.</title>
        <authorList>
            <person name="Spang A."/>
            <person name="Saw J.H."/>
            <person name="Jorgensen S.L."/>
            <person name="Zaremba-Niedzwiedzka K."/>
            <person name="Martijn J."/>
            <person name="Lind A.E."/>
            <person name="van Eijk R."/>
            <person name="Schleper C."/>
            <person name="Guy L."/>
            <person name="Ettema T.J."/>
        </authorList>
    </citation>
    <scope>NUCLEOTIDE SEQUENCE</scope>
</reference>
<name>A0A0F9PF89_9ZZZZ</name>
<dbReference type="EMBL" id="LAZR01002402">
    <property type="protein sequence ID" value="KKN30480.1"/>
    <property type="molecule type" value="Genomic_DNA"/>
</dbReference>
<dbReference type="AlphaFoldDB" id="A0A0F9PF89"/>
<protein>
    <submittedName>
        <fullName evidence="1">Uncharacterized protein</fullName>
    </submittedName>
</protein>